<dbReference type="Proteomes" id="UP000054324">
    <property type="component" value="Unassembled WGS sequence"/>
</dbReference>
<dbReference type="KEGG" id="ovi:T265_14485"/>
<evidence type="ECO:0000256" key="1">
    <source>
        <dbReference type="SAM" id="MobiDB-lite"/>
    </source>
</evidence>
<dbReference type="RefSeq" id="XP_009172123.1">
    <property type="nucleotide sequence ID" value="XM_009173859.1"/>
</dbReference>
<evidence type="ECO:0000313" key="3">
    <source>
        <dbReference type="Proteomes" id="UP000054324"/>
    </source>
</evidence>
<feature type="region of interest" description="Disordered" evidence="1">
    <location>
        <begin position="31"/>
        <end position="50"/>
    </location>
</feature>
<reference evidence="2 3" key="1">
    <citation type="submission" date="2013-11" db="EMBL/GenBank/DDBJ databases">
        <title>Opisthorchis viverrini - life in the bile duct.</title>
        <authorList>
            <person name="Young N.D."/>
            <person name="Nagarajan N."/>
            <person name="Lin S.J."/>
            <person name="Korhonen P.K."/>
            <person name="Jex A.R."/>
            <person name="Hall R.S."/>
            <person name="Safavi-Hemami H."/>
            <person name="Kaewkong W."/>
            <person name="Bertrand D."/>
            <person name="Gao S."/>
            <person name="Seet Q."/>
            <person name="Wongkham S."/>
            <person name="Teh B.T."/>
            <person name="Wongkham C."/>
            <person name="Intapan P.M."/>
            <person name="Maleewong W."/>
            <person name="Yang X."/>
            <person name="Hu M."/>
            <person name="Wang Z."/>
            <person name="Hofmann A."/>
            <person name="Sternberg P.W."/>
            <person name="Tan P."/>
            <person name="Wang J."/>
            <person name="Gasser R.B."/>
        </authorList>
    </citation>
    <scope>NUCLEOTIDE SEQUENCE [LARGE SCALE GENOMIC DNA]</scope>
</reference>
<sequence>MEESAEDGDGDDGGGGTVDCAEVVTHKTVLVADAERESDDDVVEPTPISSDWGNFLPNRVHKVSHSYFGETYEITCKPANNRTDHNTVPDTLCQTGIVESSGAKFTRSPTLSNPTTLKGGRSKVVDLVE</sequence>
<feature type="non-terminal residue" evidence="2">
    <location>
        <position position="129"/>
    </location>
</feature>
<accession>A0A074ZLE3</accession>
<evidence type="ECO:0000313" key="2">
    <source>
        <dbReference type="EMBL" id="KER24155.1"/>
    </source>
</evidence>
<dbReference type="EMBL" id="KL596821">
    <property type="protein sequence ID" value="KER24155.1"/>
    <property type="molecule type" value="Genomic_DNA"/>
</dbReference>
<name>A0A074ZLE3_OPIVI</name>
<dbReference type="AlphaFoldDB" id="A0A074ZLE3"/>
<keyword evidence="3" id="KW-1185">Reference proteome</keyword>
<organism evidence="2 3">
    <name type="scientific">Opisthorchis viverrini</name>
    <name type="common">Southeast Asian liver fluke</name>
    <dbReference type="NCBI Taxonomy" id="6198"/>
    <lineage>
        <taxon>Eukaryota</taxon>
        <taxon>Metazoa</taxon>
        <taxon>Spiralia</taxon>
        <taxon>Lophotrochozoa</taxon>
        <taxon>Platyhelminthes</taxon>
        <taxon>Trematoda</taxon>
        <taxon>Digenea</taxon>
        <taxon>Opisthorchiida</taxon>
        <taxon>Opisthorchiata</taxon>
        <taxon>Opisthorchiidae</taxon>
        <taxon>Opisthorchis</taxon>
    </lineage>
</organism>
<dbReference type="CTD" id="20328651"/>
<protein>
    <submittedName>
        <fullName evidence="2">Uncharacterized protein</fullName>
    </submittedName>
</protein>
<proteinExistence type="predicted"/>
<gene>
    <name evidence="2" type="ORF">T265_14485</name>
</gene>
<dbReference type="GeneID" id="20328651"/>